<dbReference type="InterPro" id="IPR011047">
    <property type="entry name" value="Quinoprotein_ADH-like_sf"/>
</dbReference>
<evidence type="ECO:0000256" key="5">
    <source>
        <dbReference type="SAM" id="Phobius"/>
    </source>
</evidence>
<dbReference type="PANTHER" id="PTHR32303:SF4">
    <property type="entry name" value="QUINOPROTEIN GLUCOSE DEHYDROGENASE"/>
    <property type="match status" value="1"/>
</dbReference>
<name>A0ABZ2LVQ4_9BACT</name>
<reference evidence="7 8" key="1">
    <citation type="submission" date="2021-12" db="EMBL/GenBank/DDBJ databases">
        <title>Discovery of the Pendulisporaceae a myxobacterial family with distinct sporulation behavior and unique specialized metabolism.</title>
        <authorList>
            <person name="Garcia R."/>
            <person name="Popoff A."/>
            <person name="Bader C.D."/>
            <person name="Loehr J."/>
            <person name="Walesch S."/>
            <person name="Walt C."/>
            <person name="Boldt J."/>
            <person name="Bunk B."/>
            <person name="Haeckl F.J.F.P.J."/>
            <person name="Gunesch A.P."/>
            <person name="Birkelbach J."/>
            <person name="Nuebel U."/>
            <person name="Pietschmann T."/>
            <person name="Bach T."/>
            <person name="Mueller R."/>
        </authorList>
    </citation>
    <scope>NUCLEOTIDE SEQUENCE [LARGE SCALE GENOMIC DNA]</scope>
    <source>
        <strain evidence="7 8">MSr11954</strain>
    </source>
</reference>
<proteinExistence type="inferred from homology"/>
<dbReference type="EMBL" id="CP089984">
    <property type="protein sequence ID" value="WXB15009.1"/>
    <property type="molecule type" value="Genomic_DNA"/>
</dbReference>
<dbReference type="Proteomes" id="UP001370348">
    <property type="component" value="Chromosome"/>
</dbReference>
<dbReference type="RefSeq" id="WP_394824632.1">
    <property type="nucleotide sequence ID" value="NZ_CP089984.1"/>
</dbReference>
<gene>
    <name evidence="7" type="ORF">LZC94_45225</name>
</gene>
<dbReference type="InterPro" id="IPR017511">
    <property type="entry name" value="PQQ_mDH"/>
</dbReference>
<keyword evidence="5" id="KW-0472">Membrane</keyword>
<dbReference type="Gene3D" id="2.140.10.10">
    <property type="entry name" value="Quinoprotein alcohol dehydrogenase-like superfamily"/>
    <property type="match status" value="1"/>
</dbReference>
<evidence type="ECO:0000256" key="1">
    <source>
        <dbReference type="ARBA" id="ARBA00001931"/>
    </source>
</evidence>
<dbReference type="SUPFAM" id="SSF50998">
    <property type="entry name" value="Quinoprotein alcohol dehydrogenase-like"/>
    <property type="match status" value="1"/>
</dbReference>
<evidence type="ECO:0000256" key="2">
    <source>
        <dbReference type="ARBA" id="ARBA00008156"/>
    </source>
</evidence>
<evidence type="ECO:0000313" key="8">
    <source>
        <dbReference type="Proteomes" id="UP001370348"/>
    </source>
</evidence>
<feature type="domain" description="Pyrrolo-quinoline quinone repeat" evidence="6">
    <location>
        <begin position="51"/>
        <end position="642"/>
    </location>
</feature>
<keyword evidence="3" id="KW-0560">Oxidoreductase</keyword>
<organism evidence="7 8">
    <name type="scientific">Pendulispora albinea</name>
    <dbReference type="NCBI Taxonomy" id="2741071"/>
    <lineage>
        <taxon>Bacteria</taxon>
        <taxon>Pseudomonadati</taxon>
        <taxon>Myxococcota</taxon>
        <taxon>Myxococcia</taxon>
        <taxon>Myxococcales</taxon>
        <taxon>Sorangiineae</taxon>
        <taxon>Pendulisporaceae</taxon>
        <taxon>Pendulispora</taxon>
    </lineage>
</organism>
<protein>
    <submittedName>
        <fullName evidence="7">Pyrroloquinoline quinone-dependent dehydrogenase</fullName>
    </submittedName>
</protein>
<keyword evidence="8" id="KW-1185">Reference proteome</keyword>
<evidence type="ECO:0000259" key="6">
    <source>
        <dbReference type="Pfam" id="PF01011"/>
    </source>
</evidence>
<evidence type="ECO:0000313" key="7">
    <source>
        <dbReference type="EMBL" id="WXB15009.1"/>
    </source>
</evidence>
<dbReference type="CDD" id="cd10280">
    <property type="entry name" value="PQQ_mGDH"/>
    <property type="match status" value="1"/>
</dbReference>
<comment type="similarity">
    <text evidence="2">Belongs to the bacterial PQQ dehydrogenase family.</text>
</comment>
<dbReference type="Pfam" id="PF01011">
    <property type="entry name" value="PQQ"/>
    <property type="match status" value="1"/>
</dbReference>
<comment type="cofactor">
    <cofactor evidence="1">
        <name>pyrroloquinoline quinone</name>
        <dbReference type="ChEBI" id="CHEBI:58442"/>
    </cofactor>
</comment>
<dbReference type="PANTHER" id="PTHR32303">
    <property type="entry name" value="QUINOPROTEIN ALCOHOL DEHYDROGENASE (CYTOCHROME C)"/>
    <property type="match status" value="1"/>
</dbReference>
<evidence type="ECO:0000256" key="3">
    <source>
        <dbReference type="ARBA" id="ARBA00023002"/>
    </source>
</evidence>
<dbReference type="InterPro" id="IPR002372">
    <property type="entry name" value="PQQ_rpt_dom"/>
</dbReference>
<dbReference type="SMART" id="SM00564">
    <property type="entry name" value="PQQ"/>
    <property type="match status" value="4"/>
</dbReference>
<sequence length="667" mass="71095">MKRRRGGASVVGGVGFAAFVMGLWNCKVAPDSEAPAGVARAESSAVAEGEWPAYGRDPGGARHSPLAQITRDNVGRLRRAWTYRTGDIAYVLNHPNISTFQSTPIYVFGSLYVSTGFDRVIALDPETGTERWTFDPKVNLRVRYLPSLTSRGVASWEDPAVGPSSCRRRIFLATLDARLVALDAESGEPCAGFGRAGFVDLGAGVEDFAPGRYGMTSPPAIVNGMVVIGSMVLDNATIHVPRGVVRGFDARTGALAWSWDPIPRSASDPGYEAWSPEDAARARAANVWSMMASDPERDLVFLPTSSPAPDYYGGLRRGPGPHANSLAALRASTGKLVWAFQVVHHDIWDYDVAAPPALTTVHRDGKDWPAVAVATKQGHLFLLDRDNGKPLLPVEERPVPPSDVPGEVASPTQPFPVATPNLTGETRVTPDDAWGLTAIDREACRAILAGARSEGIFTPVSTRGTIQFPGPLGGVNWGGVAIDAHRGLLMTSVNRLPYLVRLIPRSELYVPMPGEDVGEQAGTPYRMARHVPRGPLVPLPCTKPPWGKLVAVDLATGAIRWDVPLGRMPGLELVPGSETWGSMALGGPIVTDGGLAFIAATMDNVLRAMDVDTGKELWRAPLPTGGQATPMTYRAPSGRQFVVIAAGGSVFLSSRPGDHLVAFALPD</sequence>
<evidence type="ECO:0000256" key="4">
    <source>
        <dbReference type="SAM" id="MobiDB-lite"/>
    </source>
</evidence>
<feature type="transmembrane region" description="Helical" evidence="5">
    <location>
        <begin position="7"/>
        <end position="24"/>
    </location>
</feature>
<dbReference type="InterPro" id="IPR018391">
    <property type="entry name" value="PQQ_b-propeller_rpt"/>
</dbReference>
<accession>A0ABZ2LVQ4</accession>
<keyword evidence="5" id="KW-1133">Transmembrane helix</keyword>
<keyword evidence="5" id="KW-0812">Transmembrane</keyword>
<feature type="region of interest" description="Disordered" evidence="4">
    <location>
        <begin position="398"/>
        <end position="428"/>
    </location>
</feature>